<sequence length="133" mass="15336">MWRADNYIAGVNFVQGHRTLQEEVDWMGIEKLYSSLCKGLKAAVGTLPNSLAVFEYMQNIFDSYVNPTNDPNVQPLVKRLDADDFSVDKFFDLQDPTSPYDVQAGLNFQEDLRTNERLRLRVERETSWPSRNG</sequence>
<name>A0ABD1ZKX1_9MARC</name>
<keyword evidence="2" id="KW-1185">Reference proteome</keyword>
<dbReference type="AlphaFoldDB" id="A0ABD1ZKX1"/>
<gene>
    <name evidence="1" type="ORF">R1flu_019733</name>
</gene>
<comment type="caution">
    <text evidence="1">The sequence shown here is derived from an EMBL/GenBank/DDBJ whole genome shotgun (WGS) entry which is preliminary data.</text>
</comment>
<evidence type="ECO:0000313" key="2">
    <source>
        <dbReference type="Proteomes" id="UP001605036"/>
    </source>
</evidence>
<evidence type="ECO:0000313" key="1">
    <source>
        <dbReference type="EMBL" id="KAL2651605.1"/>
    </source>
</evidence>
<organism evidence="1 2">
    <name type="scientific">Riccia fluitans</name>
    <dbReference type="NCBI Taxonomy" id="41844"/>
    <lineage>
        <taxon>Eukaryota</taxon>
        <taxon>Viridiplantae</taxon>
        <taxon>Streptophyta</taxon>
        <taxon>Embryophyta</taxon>
        <taxon>Marchantiophyta</taxon>
        <taxon>Marchantiopsida</taxon>
        <taxon>Marchantiidae</taxon>
        <taxon>Marchantiales</taxon>
        <taxon>Ricciaceae</taxon>
        <taxon>Riccia</taxon>
    </lineage>
</organism>
<dbReference type="EMBL" id="JBHFFA010000001">
    <property type="protein sequence ID" value="KAL2651605.1"/>
    <property type="molecule type" value="Genomic_DNA"/>
</dbReference>
<dbReference type="Proteomes" id="UP001605036">
    <property type="component" value="Unassembled WGS sequence"/>
</dbReference>
<proteinExistence type="predicted"/>
<accession>A0ABD1ZKX1</accession>
<reference evidence="1 2" key="1">
    <citation type="submission" date="2024-09" db="EMBL/GenBank/DDBJ databases">
        <title>Chromosome-scale assembly of Riccia fluitans.</title>
        <authorList>
            <person name="Paukszto L."/>
            <person name="Sawicki J."/>
            <person name="Karawczyk K."/>
            <person name="Piernik-Szablinska J."/>
            <person name="Szczecinska M."/>
            <person name="Mazdziarz M."/>
        </authorList>
    </citation>
    <scope>NUCLEOTIDE SEQUENCE [LARGE SCALE GENOMIC DNA]</scope>
    <source>
        <strain evidence="1">Rf_01</strain>
        <tissue evidence="1">Aerial parts of the thallus</tissue>
    </source>
</reference>
<protein>
    <submittedName>
        <fullName evidence="1">Uncharacterized protein</fullName>
    </submittedName>
</protein>